<reference evidence="3 4" key="1">
    <citation type="submission" date="2024-06" db="EMBL/GenBank/DDBJ databases">
        <title>Pontibacter populi HYL7-15.</title>
        <authorList>
            <person name="Kim M.K."/>
        </authorList>
    </citation>
    <scope>NUCLEOTIDE SEQUENCE [LARGE SCALE GENOMIC DNA]</scope>
    <source>
        <strain evidence="3 4">HYL7-15</strain>
    </source>
</reference>
<evidence type="ECO:0000259" key="2">
    <source>
        <dbReference type="Pfam" id="PF13439"/>
    </source>
</evidence>
<dbReference type="PANTHER" id="PTHR45947:SF14">
    <property type="entry name" value="SLL1723 PROTEIN"/>
    <property type="match status" value="1"/>
</dbReference>
<evidence type="ECO:0000313" key="3">
    <source>
        <dbReference type="EMBL" id="MER2996442.1"/>
    </source>
</evidence>
<proteinExistence type="predicted"/>
<dbReference type="Pfam" id="PF13439">
    <property type="entry name" value="Glyco_transf_4"/>
    <property type="match status" value="1"/>
</dbReference>
<accession>A0ABV1RPZ0</accession>
<feature type="domain" description="Glycosyltransferase subfamily 4-like N-terminal" evidence="2">
    <location>
        <begin position="14"/>
        <end position="168"/>
    </location>
</feature>
<feature type="domain" description="Glycosyl transferase family 1" evidence="1">
    <location>
        <begin position="187"/>
        <end position="327"/>
    </location>
</feature>
<dbReference type="CDD" id="cd03811">
    <property type="entry name" value="GT4_GT28_WabH-like"/>
    <property type="match status" value="1"/>
</dbReference>
<dbReference type="EMBL" id="JBEOKT010000002">
    <property type="protein sequence ID" value="MER2996442.1"/>
    <property type="molecule type" value="Genomic_DNA"/>
</dbReference>
<protein>
    <submittedName>
        <fullName evidence="3">Glycosyltransferase</fullName>
        <ecNumber evidence="3">2.4.-.-</ecNumber>
    </submittedName>
</protein>
<evidence type="ECO:0000313" key="4">
    <source>
        <dbReference type="Proteomes" id="UP001476807"/>
    </source>
</evidence>
<dbReference type="GO" id="GO:0016757">
    <property type="term" value="F:glycosyltransferase activity"/>
    <property type="evidence" value="ECO:0007669"/>
    <property type="project" value="UniProtKB-KW"/>
</dbReference>
<dbReference type="Gene3D" id="3.40.50.2000">
    <property type="entry name" value="Glycogen Phosphorylase B"/>
    <property type="match status" value="2"/>
</dbReference>
<dbReference type="EC" id="2.4.-.-" evidence="3"/>
<dbReference type="PANTHER" id="PTHR45947">
    <property type="entry name" value="SULFOQUINOVOSYL TRANSFERASE SQD2"/>
    <property type="match status" value="1"/>
</dbReference>
<dbReference type="InterPro" id="IPR050194">
    <property type="entry name" value="Glycosyltransferase_grp1"/>
</dbReference>
<name>A0ABV1RPZ0_9BACT</name>
<keyword evidence="3" id="KW-0808">Transferase</keyword>
<dbReference type="Proteomes" id="UP001476807">
    <property type="component" value="Unassembled WGS sequence"/>
</dbReference>
<dbReference type="SUPFAM" id="SSF53756">
    <property type="entry name" value="UDP-Glycosyltransferase/glycogen phosphorylase"/>
    <property type="match status" value="1"/>
</dbReference>
<sequence length="356" mass="40276">MKATVLHIIESLVMGGAEVLLTESLKGFSDQYRHVVVYMRPPVTLLPEVKADKIYCLNYSGKYSLLKCAYRLKQIIKKEKIDLIHAHHYWPTLVSRLAKHKNIPLIFTVHNALSKDAFELNRLSYYAEKLTYSGNNHVVFVSEAVYKDYDRTIGVKGKADVIYNFVSDQFYDADFEKTESQVAIPFRLVAVATLKDQKNYPLLLAAMELLKDDAIHLDIIGSGPLWSELQNMIATDGLEKVKLKGEQSSVHKLLHQYDGFIQASSHEGFGIAMVEAMAIGLPCILSDIETHKEITAGNALFFDPKSPEECAAKIKVLRDNLDLRNTLMGAGKVRARAFRKQVYLDEIEALYQQYLT</sequence>
<organism evidence="3 4">
    <name type="scientific">Pontibacter populi</name>
    <dbReference type="NCBI Taxonomy" id="890055"/>
    <lineage>
        <taxon>Bacteria</taxon>
        <taxon>Pseudomonadati</taxon>
        <taxon>Bacteroidota</taxon>
        <taxon>Cytophagia</taxon>
        <taxon>Cytophagales</taxon>
        <taxon>Hymenobacteraceae</taxon>
        <taxon>Pontibacter</taxon>
    </lineage>
</organism>
<evidence type="ECO:0000259" key="1">
    <source>
        <dbReference type="Pfam" id="PF00534"/>
    </source>
</evidence>
<comment type="caution">
    <text evidence="3">The sequence shown here is derived from an EMBL/GenBank/DDBJ whole genome shotgun (WGS) entry which is preliminary data.</text>
</comment>
<dbReference type="InterPro" id="IPR001296">
    <property type="entry name" value="Glyco_trans_1"/>
</dbReference>
<dbReference type="RefSeq" id="WP_350410748.1">
    <property type="nucleotide sequence ID" value="NZ_JBEOKT010000002.1"/>
</dbReference>
<dbReference type="Pfam" id="PF00534">
    <property type="entry name" value="Glycos_transf_1"/>
    <property type="match status" value="1"/>
</dbReference>
<gene>
    <name evidence="3" type="ORF">ABS362_02730</name>
</gene>
<dbReference type="InterPro" id="IPR028098">
    <property type="entry name" value="Glyco_trans_4-like_N"/>
</dbReference>
<keyword evidence="3" id="KW-0328">Glycosyltransferase</keyword>
<keyword evidence="4" id="KW-1185">Reference proteome</keyword>